<reference evidence="1" key="1">
    <citation type="journal article" date="2021" name="Proc. Natl. Acad. Sci. U.S.A.">
        <title>A Catalog of Tens of Thousands of Viruses from Human Metagenomes Reveals Hidden Associations with Chronic Diseases.</title>
        <authorList>
            <person name="Tisza M.J."/>
            <person name="Buck C.B."/>
        </authorList>
    </citation>
    <scope>NUCLEOTIDE SEQUENCE</scope>
    <source>
        <strain evidence="1">CtOCb13</strain>
    </source>
</reference>
<sequence length="117" mass="14362">MINRQLSKIAIKDYTKTQLWNRTLAVQPSNDEYKEERDYYRTAYIRFRSKFEVLSREIALSMPQFTVHDITHMHLYTWQWRSQENTRLRSADAVCLIEFTSKIWLLIIWRMKELLSR</sequence>
<organism evidence="1">
    <name type="scientific">Siphoviridae sp. ctOCb13</name>
    <dbReference type="NCBI Taxonomy" id="2825477"/>
    <lineage>
        <taxon>Viruses</taxon>
        <taxon>Duplodnaviria</taxon>
        <taxon>Heunggongvirae</taxon>
        <taxon>Uroviricota</taxon>
        <taxon>Caudoviricetes</taxon>
    </lineage>
</organism>
<proteinExistence type="predicted"/>
<accession>A0A8S5Q1K5</accession>
<evidence type="ECO:0000313" key="1">
    <source>
        <dbReference type="EMBL" id="DAE12627.1"/>
    </source>
</evidence>
<dbReference type="EMBL" id="BK015555">
    <property type="protein sequence ID" value="DAE12627.1"/>
    <property type="molecule type" value="Genomic_DNA"/>
</dbReference>
<name>A0A8S5Q1K5_9CAUD</name>
<protein>
    <submittedName>
        <fullName evidence="1">Uncharacterized protein</fullName>
    </submittedName>
</protein>